<dbReference type="SUPFAM" id="SSF54427">
    <property type="entry name" value="NTF2-like"/>
    <property type="match status" value="1"/>
</dbReference>
<protein>
    <recommendedName>
        <fullName evidence="1">SnoaL-like domain-containing protein</fullName>
    </recommendedName>
</protein>
<dbReference type="AlphaFoldDB" id="A0A371EVN5"/>
<dbReference type="EMBL" id="QJKJ01011826">
    <property type="protein sequence ID" value="RDX70128.1"/>
    <property type="molecule type" value="Genomic_DNA"/>
</dbReference>
<keyword evidence="3" id="KW-1185">Reference proteome</keyword>
<dbReference type="Pfam" id="PF12680">
    <property type="entry name" value="SnoaL_2"/>
    <property type="match status" value="1"/>
</dbReference>
<dbReference type="OrthoDB" id="1886670at2759"/>
<proteinExistence type="predicted"/>
<name>A0A371EVN5_MUCPR</name>
<dbReference type="PANTHER" id="PTHR33698:SF5">
    <property type="entry name" value="NTF2-LIKE DOMAIN-CONTAINING PROTEIN-RELATED"/>
    <property type="match status" value="1"/>
</dbReference>
<feature type="domain" description="SnoaL-like" evidence="1">
    <location>
        <begin position="83"/>
        <end position="195"/>
    </location>
</feature>
<accession>A0A371EVN5</accession>
<comment type="caution">
    <text evidence="2">The sequence shown here is derived from an EMBL/GenBank/DDBJ whole genome shotgun (WGS) entry which is preliminary data.</text>
</comment>
<evidence type="ECO:0000313" key="2">
    <source>
        <dbReference type="EMBL" id="RDX70128.1"/>
    </source>
</evidence>
<evidence type="ECO:0000313" key="3">
    <source>
        <dbReference type="Proteomes" id="UP000257109"/>
    </source>
</evidence>
<evidence type="ECO:0000259" key="1">
    <source>
        <dbReference type="Pfam" id="PF12680"/>
    </source>
</evidence>
<sequence length="232" mass="27178">MASLPQMSTTLGTCMSLNKIIDPQPFIAQLFNNKKSTHFRNLVAKEHKKRIIWKQRQNEKWKARVWDEAHEALPPHSLIERTVEDFYHAFNAKDTEKLKQLLVLDDNFVYQDFLFYTPCHGLDVINLWQDLMDAMGPNIKVVVESIIEDNLMATVFWHLGTSLPLTQFLCVTFFAEWNKWKLPYTNGCRFFWFEKDKGRLVISKITGMEEFPLKPGELLLVCSSFNIFTLLV</sequence>
<reference evidence="2" key="1">
    <citation type="submission" date="2018-05" db="EMBL/GenBank/DDBJ databases">
        <title>Draft genome of Mucuna pruriens seed.</title>
        <authorList>
            <person name="Nnadi N.E."/>
            <person name="Vos R."/>
            <person name="Hasami M.H."/>
            <person name="Devisetty U.K."/>
            <person name="Aguiy J.C."/>
        </authorList>
    </citation>
    <scope>NUCLEOTIDE SEQUENCE [LARGE SCALE GENOMIC DNA]</scope>
    <source>
        <strain evidence="2">JCA_2017</strain>
    </source>
</reference>
<feature type="non-terminal residue" evidence="2">
    <location>
        <position position="1"/>
    </location>
</feature>
<dbReference type="InterPro" id="IPR032710">
    <property type="entry name" value="NTF2-like_dom_sf"/>
</dbReference>
<gene>
    <name evidence="2" type="ORF">CR513_50661</name>
</gene>
<dbReference type="PANTHER" id="PTHR33698">
    <property type="entry name" value="NUCLEAR TRANSPORT FACTOR 2 (NTF2)-LIKE PROTEIN"/>
    <property type="match status" value="1"/>
</dbReference>
<dbReference type="InterPro" id="IPR037401">
    <property type="entry name" value="SnoaL-like"/>
</dbReference>
<dbReference type="Proteomes" id="UP000257109">
    <property type="component" value="Unassembled WGS sequence"/>
</dbReference>
<dbReference type="STRING" id="157652.A0A371EVN5"/>
<dbReference type="Gene3D" id="3.10.450.50">
    <property type="match status" value="1"/>
</dbReference>
<organism evidence="2 3">
    <name type="scientific">Mucuna pruriens</name>
    <name type="common">Velvet bean</name>
    <name type="synonym">Dolichos pruriens</name>
    <dbReference type="NCBI Taxonomy" id="157652"/>
    <lineage>
        <taxon>Eukaryota</taxon>
        <taxon>Viridiplantae</taxon>
        <taxon>Streptophyta</taxon>
        <taxon>Embryophyta</taxon>
        <taxon>Tracheophyta</taxon>
        <taxon>Spermatophyta</taxon>
        <taxon>Magnoliopsida</taxon>
        <taxon>eudicotyledons</taxon>
        <taxon>Gunneridae</taxon>
        <taxon>Pentapetalae</taxon>
        <taxon>rosids</taxon>
        <taxon>fabids</taxon>
        <taxon>Fabales</taxon>
        <taxon>Fabaceae</taxon>
        <taxon>Papilionoideae</taxon>
        <taxon>50 kb inversion clade</taxon>
        <taxon>NPAAA clade</taxon>
        <taxon>indigoferoid/millettioid clade</taxon>
        <taxon>Phaseoleae</taxon>
        <taxon>Mucuna</taxon>
    </lineage>
</organism>